<dbReference type="Proteomes" id="UP001057455">
    <property type="component" value="Unassembled WGS sequence"/>
</dbReference>
<protein>
    <submittedName>
        <fullName evidence="2">Cation-transporter P-type ATPase, putative</fullName>
    </submittedName>
</protein>
<gene>
    <name evidence="2" type="ORF">BaOVIS_020420</name>
</gene>
<reference evidence="2" key="1">
    <citation type="submission" date="2019-12" db="EMBL/GenBank/DDBJ databases">
        <title>Genome sequence of Babesia ovis.</title>
        <authorList>
            <person name="Yamagishi J."/>
            <person name="Sevinc F."/>
            <person name="Xuan X."/>
        </authorList>
    </citation>
    <scope>NUCLEOTIDE SEQUENCE</scope>
    <source>
        <strain evidence="2">Selcuk</strain>
    </source>
</reference>
<name>A0A9W5TB92_BABOV</name>
<accession>A0A9W5TB92</accession>
<evidence type="ECO:0000256" key="1">
    <source>
        <dbReference type="SAM" id="MobiDB-lite"/>
    </source>
</evidence>
<evidence type="ECO:0000313" key="3">
    <source>
        <dbReference type="Proteomes" id="UP001057455"/>
    </source>
</evidence>
<organism evidence="2 3">
    <name type="scientific">Babesia ovis</name>
    <dbReference type="NCBI Taxonomy" id="5869"/>
    <lineage>
        <taxon>Eukaryota</taxon>
        <taxon>Sar</taxon>
        <taxon>Alveolata</taxon>
        <taxon>Apicomplexa</taxon>
        <taxon>Aconoidasida</taxon>
        <taxon>Piroplasmida</taxon>
        <taxon>Babesiidae</taxon>
        <taxon>Babesia</taxon>
    </lineage>
</organism>
<evidence type="ECO:0000313" key="2">
    <source>
        <dbReference type="EMBL" id="GFE54638.1"/>
    </source>
</evidence>
<feature type="compositionally biased region" description="Polar residues" evidence="1">
    <location>
        <begin position="239"/>
        <end position="249"/>
    </location>
</feature>
<feature type="region of interest" description="Disordered" evidence="1">
    <location>
        <begin position="228"/>
        <end position="249"/>
    </location>
</feature>
<sequence length="265" mass="27369">MGPSCLFVGLLDIARGPSEGSINSISILPVEFVSTNDALGKLLWPNLAAMGEFAADSGSSMNRSPEACWACIASSSEVTPIRNSTEEPSAFILEFQCYIVLFPKCFGEAAVAKDTLRCPGDLATTCGGITTCSAGIYCSLPLYAPASSKGPLPTTTTFPPAEVALAAGEATLEAASFLATECANSRDTECICGYACEAGDAPADGTPRVLTDPGLAIYEVLPSRYTLGSSSEEDMPVSKISSAGNGLSSRASDQLFSRVKTSNGI</sequence>
<comment type="caution">
    <text evidence="2">The sequence shown here is derived from an EMBL/GenBank/DDBJ whole genome shotgun (WGS) entry which is preliminary data.</text>
</comment>
<dbReference type="AlphaFoldDB" id="A0A9W5TB92"/>
<proteinExistence type="predicted"/>
<dbReference type="EMBL" id="BLIY01000017">
    <property type="protein sequence ID" value="GFE54638.1"/>
    <property type="molecule type" value="Genomic_DNA"/>
</dbReference>
<keyword evidence="3" id="KW-1185">Reference proteome</keyword>